<dbReference type="GO" id="GO:0016757">
    <property type="term" value="F:glycosyltransferase activity"/>
    <property type="evidence" value="ECO:0007669"/>
    <property type="project" value="UniProtKB-UniRule"/>
</dbReference>
<dbReference type="Pfam" id="PF01697">
    <property type="entry name" value="Glyco_transf_92"/>
    <property type="match status" value="1"/>
</dbReference>
<dbReference type="InParanoid" id="A0A6J2VMJ7"/>
<sequence>MKATQVLTIEDRNRRIPLYCIFCCSRDGVEVTVAKVVQHSIHYGYRFGAAHVICPETPSCNSTHVSVTTNPSDFDIAEVPFLSIENEERRDENFPYNLTVCISNVLGAENNNALQFIQMVEMYKLLGVQKMVIYNTTCGPDLRRMLHYYQDEGFLEIVMWPISNFLVPATGWKFKELKGDLHNYGQITVMNDCIYRNMYRSRYVLLADMDQIIMPYEHTNLLLVLQELQKQHTNVTVFLFENNIFPTTLSDQRNRFYDPVWKAVPGVNMLKHIYRIPVSDGIASTKMIVNPRAIEQTAVFTVLKMYGATLHVPPNMSRVMQITDPELGDLSMERLILDERIWDFEELLIPRINEVVHKTMANYSF</sequence>
<name>A0A6J2VMJ7_CHACN</name>
<dbReference type="PANTHER" id="PTHR21461">
    <property type="entry name" value="GLYCOSYLTRANSFERASE FAMILY 92 PROTEIN"/>
    <property type="match status" value="1"/>
</dbReference>
<evidence type="ECO:0000256" key="2">
    <source>
        <dbReference type="ARBA" id="ARBA00007647"/>
    </source>
</evidence>
<evidence type="ECO:0000256" key="6">
    <source>
        <dbReference type="ARBA" id="ARBA00022989"/>
    </source>
</evidence>
<comment type="similarity">
    <text evidence="2 8">Belongs to the glycosyltransferase 92 family.</text>
</comment>
<accession>A0A6J2VMJ7</accession>
<dbReference type="GO" id="GO:0016020">
    <property type="term" value="C:membrane"/>
    <property type="evidence" value="ECO:0007669"/>
    <property type="project" value="UniProtKB-SubCell"/>
</dbReference>
<evidence type="ECO:0000256" key="5">
    <source>
        <dbReference type="ARBA" id="ARBA00022692"/>
    </source>
</evidence>
<dbReference type="RefSeq" id="XP_030634175.1">
    <property type="nucleotide sequence ID" value="XM_030778315.1"/>
</dbReference>
<evidence type="ECO:0000256" key="7">
    <source>
        <dbReference type="ARBA" id="ARBA00023136"/>
    </source>
</evidence>
<dbReference type="Proteomes" id="UP000504632">
    <property type="component" value="Chromosome 6"/>
</dbReference>
<gene>
    <name evidence="10" type="primary">LOC115815358</name>
</gene>
<dbReference type="EC" id="2.4.1.-" evidence="8"/>
<evidence type="ECO:0000313" key="10">
    <source>
        <dbReference type="RefSeq" id="XP_030634175.1"/>
    </source>
</evidence>
<keyword evidence="9" id="KW-1185">Reference proteome</keyword>
<evidence type="ECO:0000256" key="4">
    <source>
        <dbReference type="ARBA" id="ARBA00022679"/>
    </source>
</evidence>
<reference evidence="10" key="1">
    <citation type="submission" date="2025-08" db="UniProtKB">
        <authorList>
            <consortium name="RefSeq"/>
        </authorList>
    </citation>
    <scope>IDENTIFICATION</scope>
</reference>
<dbReference type="AlphaFoldDB" id="A0A6J2VMJ7"/>
<dbReference type="InterPro" id="IPR008166">
    <property type="entry name" value="Glyco_transf_92"/>
</dbReference>
<proteinExistence type="inferred from homology"/>
<protein>
    <recommendedName>
        <fullName evidence="8">Glycosyltransferase family 92 protein</fullName>
        <ecNumber evidence="8">2.4.1.-</ecNumber>
    </recommendedName>
</protein>
<keyword evidence="5" id="KW-0812">Transmembrane</keyword>
<evidence type="ECO:0000256" key="3">
    <source>
        <dbReference type="ARBA" id="ARBA00022676"/>
    </source>
</evidence>
<dbReference type="GO" id="GO:0005737">
    <property type="term" value="C:cytoplasm"/>
    <property type="evidence" value="ECO:0007669"/>
    <property type="project" value="TreeGrafter"/>
</dbReference>
<organism evidence="9 10">
    <name type="scientific">Chanos chanos</name>
    <name type="common">Milkfish</name>
    <name type="synonym">Mugil chanos</name>
    <dbReference type="NCBI Taxonomy" id="29144"/>
    <lineage>
        <taxon>Eukaryota</taxon>
        <taxon>Metazoa</taxon>
        <taxon>Chordata</taxon>
        <taxon>Craniata</taxon>
        <taxon>Vertebrata</taxon>
        <taxon>Euteleostomi</taxon>
        <taxon>Actinopterygii</taxon>
        <taxon>Neopterygii</taxon>
        <taxon>Teleostei</taxon>
        <taxon>Ostariophysi</taxon>
        <taxon>Gonorynchiformes</taxon>
        <taxon>Chanidae</taxon>
        <taxon>Chanos</taxon>
    </lineage>
</organism>
<comment type="subcellular location">
    <subcellularLocation>
        <location evidence="1">Membrane</location>
        <topology evidence="1">Single-pass membrane protein</topology>
    </subcellularLocation>
</comment>
<keyword evidence="4 8" id="KW-0808">Transferase</keyword>
<evidence type="ECO:0000256" key="8">
    <source>
        <dbReference type="RuleBase" id="RU366017"/>
    </source>
</evidence>
<keyword evidence="6" id="KW-1133">Transmembrane helix</keyword>
<keyword evidence="3 8" id="KW-0328">Glycosyltransferase</keyword>
<evidence type="ECO:0000256" key="1">
    <source>
        <dbReference type="ARBA" id="ARBA00004167"/>
    </source>
</evidence>
<dbReference type="OrthoDB" id="2526284at2759"/>
<evidence type="ECO:0000313" key="9">
    <source>
        <dbReference type="Proteomes" id="UP000504632"/>
    </source>
</evidence>
<dbReference type="GeneID" id="115815358"/>
<dbReference type="PANTHER" id="PTHR21461:SF45">
    <property type="entry name" value="GLYCOSYLTRANSFERASE FAMILY 92 PROTEIN"/>
    <property type="match status" value="1"/>
</dbReference>
<keyword evidence="7" id="KW-0472">Membrane</keyword>